<dbReference type="STRING" id="1209962.L0PCX4"/>
<dbReference type="AlphaFoldDB" id="L0PCX4"/>
<dbReference type="InterPro" id="IPR014729">
    <property type="entry name" value="Rossmann-like_a/b/a_fold"/>
</dbReference>
<dbReference type="PANTHER" id="PTHR47815:SF1">
    <property type="entry name" value="UNIVERSAL STRESS PROTEIN A FAMILY PROTEIN C25B2.10"/>
    <property type="match status" value="1"/>
</dbReference>
<gene>
    <name evidence="2" type="ORF">PNEJI1_000192</name>
</gene>
<dbReference type="InterPro" id="IPR006016">
    <property type="entry name" value="UspA"/>
</dbReference>
<comment type="caution">
    <text evidence="2">The sequence shown here is derived from an EMBL/GenBank/DDBJ whole genome shotgun (WGS) entry which is preliminary data.</text>
</comment>
<accession>L0PCX4</accession>
<organism evidence="3">
    <name type="scientific">Pneumocystis jirovecii</name>
    <name type="common">Human pneumocystis pneumonia agent</name>
    <dbReference type="NCBI Taxonomy" id="42068"/>
    <lineage>
        <taxon>Eukaryota</taxon>
        <taxon>Fungi</taxon>
        <taxon>Dikarya</taxon>
        <taxon>Ascomycota</taxon>
        <taxon>Taphrinomycotina</taxon>
        <taxon>Pneumocystomycetes</taxon>
        <taxon>Pneumocystaceae</taxon>
        <taxon>Pneumocystis</taxon>
    </lineage>
</organism>
<feature type="domain" description="UspA" evidence="1">
    <location>
        <begin position="77"/>
        <end position="160"/>
    </location>
</feature>
<evidence type="ECO:0000313" key="2">
    <source>
        <dbReference type="EMBL" id="CCJ30251.1"/>
    </source>
</evidence>
<sequence>MSACATPNTAATENAAQIAQTKAQKAEAIADETADDTDTPVFVQRVSFDTFDNRDARDFSLALRMTHRAYSYSGRSRTFLCGIDQNEYSESALDWLIEVLVEDGDEIIALRVVDPGKVKEDNGKRLMRYKGSRMAAGLSVQQKKYRKDAEKVLERILRKNEESKAVCEQSCGTMR</sequence>
<dbReference type="EMBL" id="CAKM01000242">
    <property type="protein sequence ID" value="CCJ30251.1"/>
    <property type="molecule type" value="Genomic_DNA"/>
</dbReference>
<proteinExistence type="predicted"/>
<reference evidence="2 3" key="1">
    <citation type="journal article" date="2012" name="MBio">
        <title>De novo assembly of the Pneumocystis jirovecii genome from a single bronchoalveolar lavage fluid specimen from a patient.</title>
        <authorList>
            <person name="Cisse O.H."/>
            <person name="Pagni M."/>
            <person name="Hauser P.M."/>
        </authorList>
    </citation>
    <scope>NUCLEOTIDE SEQUENCE [LARGE SCALE GENOMIC DNA]</scope>
    <source>
        <strain evidence="2 3">SE8</strain>
    </source>
</reference>
<dbReference type="PANTHER" id="PTHR47815">
    <property type="entry name" value="UNIVERSAL STRESS PROTEIN A FAMILY PROTEIN C25B2.10"/>
    <property type="match status" value="1"/>
</dbReference>
<dbReference type="Gene3D" id="3.40.50.620">
    <property type="entry name" value="HUPs"/>
    <property type="match status" value="1"/>
</dbReference>
<evidence type="ECO:0000259" key="1">
    <source>
        <dbReference type="Pfam" id="PF00582"/>
    </source>
</evidence>
<protein>
    <recommendedName>
        <fullName evidence="1">UspA domain-containing protein</fullName>
    </recommendedName>
</protein>
<evidence type="ECO:0000313" key="3">
    <source>
        <dbReference type="Proteomes" id="UP000010422"/>
    </source>
</evidence>
<name>L0PCX4_PNEJI</name>
<dbReference type="InParanoid" id="L0PCX4"/>
<dbReference type="VEuPathDB" id="FungiDB:PNEJI1_000192"/>
<dbReference type="Proteomes" id="UP000010422">
    <property type="component" value="Unassembled WGS sequence"/>
</dbReference>
<dbReference type="Pfam" id="PF00582">
    <property type="entry name" value="Usp"/>
    <property type="match status" value="1"/>
</dbReference>